<proteinExistence type="inferred from homology"/>
<dbReference type="GO" id="GO:0055085">
    <property type="term" value="P:transmembrane transport"/>
    <property type="evidence" value="ECO:0007669"/>
    <property type="project" value="InterPro"/>
</dbReference>
<name>A0A9D1TMU3_9SPIO</name>
<keyword evidence="5 7" id="KW-1133">Transmembrane helix</keyword>
<dbReference type="PANTHER" id="PTHR30151">
    <property type="entry name" value="ALKANE SULFONATE ABC TRANSPORTER-RELATED, MEMBRANE SUBUNIT"/>
    <property type="match status" value="1"/>
</dbReference>
<keyword evidence="4 7" id="KW-0812">Transmembrane</keyword>
<dbReference type="Pfam" id="PF00528">
    <property type="entry name" value="BPD_transp_1"/>
    <property type="match status" value="1"/>
</dbReference>
<reference evidence="9" key="2">
    <citation type="submission" date="2021-04" db="EMBL/GenBank/DDBJ databases">
        <authorList>
            <person name="Gilroy R."/>
        </authorList>
    </citation>
    <scope>NUCLEOTIDE SEQUENCE</scope>
    <source>
        <strain evidence="9">Gambia11-129</strain>
    </source>
</reference>
<evidence type="ECO:0000256" key="2">
    <source>
        <dbReference type="ARBA" id="ARBA00022448"/>
    </source>
</evidence>
<dbReference type="PANTHER" id="PTHR30151:SF0">
    <property type="entry name" value="ABC TRANSPORTER PERMEASE PROTEIN MJ0413-RELATED"/>
    <property type="match status" value="1"/>
</dbReference>
<feature type="domain" description="ABC transmembrane type-1" evidence="8">
    <location>
        <begin position="71"/>
        <end position="255"/>
    </location>
</feature>
<evidence type="ECO:0000256" key="4">
    <source>
        <dbReference type="ARBA" id="ARBA00022692"/>
    </source>
</evidence>
<protein>
    <submittedName>
        <fullName evidence="9">ABC transporter permease subunit</fullName>
    </submittedName>
</protein>
<evidence type="ECO:0000256" key="7">
    <source>
        <dbReference type="RuleBase" id="RU363032"/>
    </source>
</evidence>
<comment type="similarity">
    <text evidence="7">Belongs to the binding-protein-dependent transport system permease family.</text>
</comment>
<feature type="transmembrane region" description="Helical" evidence="7">
    <location>
        <begin position="29"/>
        <end position="51"/>
    </location>
</feature>
<keyword evidence="2 7" id="KW-0813">Transport</keyword>
<evidence type="ECO:0000259" key="8">
    <source>
        <dbReference type="PROSITE" id="PS50928"/>
    </source>
</evidence>
<keyword evidence="6 7" id="KW-0472">Membrane</keyword>
<feature type="transmembrane region" description="Helical" evidence="7">
    <location>
        <begin position="140"/>
        <end position="162"/>
    </location>
</feature>
<feature type="transmembrane region" description="Helical" evidence="7">
    <location>
        <begin position="230"/>
        <end position="251"/>
    </location>
</feature>
<evidence type="ECO:0000256" key="1">
    <source>
        <dbReference type="ARBA" id="ARBA00004651"/>
    </source>
</evidence>
<dbReference type="PROSITE" id="PS50928">
    <property type="entry name" value="ABC_TM1"/>
    <property type="match status" value="1"/>
</dbReference>
<gene>
    <name evidence="9" type="ORF">IAB12_02365</name>
</gene>
<evidence type="ECO:0000313" key="10">
    <source>
        <dbReference type="Proteomes" id="UP000823936"/>
    </source>
</evidence>
<sequence length="270" mass="29878">MRFSIARIQRASEAPFLLKTSTTDRLHTLSAIIFWLAIWQIIALLVGQKILLVGPVETLERLFEMLGEKSFYLALLFSLSRILLGLVSSFLLAAVFAFLSYRASIVRTALSPLVSALKATPVASITILILIWISSRNLSLVISFLMVFPIVYSILLEGLMSVDGKILEMADVFRIRRAKRIKYIFLVHLVPFIRSAISSSLPLCFKSAVAAEVIAIPSSSIGSMLYDAKLYLDTASLFALTVAIIILSFAFEKGLIWGSEKILSRIEGSL</sequence>
<feature type="transmembrane region" description="Helical" evidence="7">
    <location>
        <begin position="113"/>
        <end position="134"/>
    </location>
</feature>
<feature type="transmembrane region" description="Helical" evidence="7">
    <location>
        <begin position="183"/>
        <end position="210"/>
    </location>
</feature>
<dbReference type="Gene3D" id="1.10.3720.10">
    <property type="entry name" value="MetI-like"/>
    <property type="match status" value="1"/>
</dbReference>
<evidence type="ECO:0000256" key="6">
    <source>
        <dbReference type="ARBA" id="ARBA00023136"/>
    </source>
</evidence>
<feature type="transmembrane region" description="Helical" evidence="7">
    <location>
        <begin position="71"/>
        <end position="101"/>
    </location>
</feature>
<accession>A0A9D1TMU3</accession>
<comment type="caution">
    <text evidence="9">The sequence shown here is derived from an EMBL/GenBank/DDBJ whole genome shotgun (WGS) entry which is preliminary data.</text>
</comment>
<comment type="subcellular location">
    <subcellularLocation>
        <location evidence="1 7">Cell membrane</location>
        <topology evidence="1 7">Multi-pass membrane protein</topology>
    </subcellularLocation>
</comment>
<dbReference type="GO" id="GO:0005886">
    <property type="term" value="C:plasma membrane"/>
    <property type="evidence" value="ECO:0007669"/>
    <property type="project" value="UniProtKB-SubCell"/>
</dbReference>
<evidence type="ECO:0000313" key="9">
    <source>
        <dbReference type="EMBL" id="HIV98608.1"/>
    </source>
</evidence>
<dbReference type="Proteomes" id="UP000823936">
    <property type="component" value="Unassembled WGS sequence"/>
</dbReference>
<dbReference type="AlphaFoldDB" id="A0A9D1TMU3"/>
<keyword evidence="3" id="KW-1003">Cell membrane</keyword>
<evidence type="ECO:0000256" key="5">
    <source>
        <dbReference type="ARBA" id="ARBA00022989"/>
    </source>
</evidence>
<evidence type="ECO:0000256" key="3">
    <source>
        <dbReference type="ARBA" id="ARBA00022475"/>
    </source>
</evidence>
<dbReference type="InterPro" id="IPR000515">
    <property type="entry name" value="MetI-like"/>
</dbReference>
<dbReference type="InterPro" id="IPR035906">
    <property type="entry name" value="MetI-like_sf"/>
</dbReference>
<reference evidence="9" key="1">
    <citation type="journal article" date="2021" name="PeerJ">
        <title>Extensive microbial diversity within the chicken gut microbiome revealed by metagenomics and culture.</title>
        <authorList>
            <person name="Gilroy R."/>
            <person name="Ravi A."/>
            <person name="Getino M."/>
            <person name="Pursley I."/>
            <person name="Horton D.L."/>
            <person name="Alikhan N.F."/>
            <person name="Baker D."/>
            <person name="Gharbi K."/>
            <person name="Hall N."/>
            <person name="Watson M."/>
            <person name="Adriaenssens E.M."/>
            <person name="Foster-Nyarko E."/>
            <person name="Jarju S."/>
            <person name="Secka A."/>
            <person name="Antonio M."/>
            <person name="Oren A."/>
            <person name="Chaudhuri R.R."/>
            <person name="La Ragione R."/>
            <person name="Hildebrand F."/>
            <person name="Pallen M.J."/>
        </authorList>
    </citation>
    <scope>NUCLEOTIDE SEQUENCE</scope>
    <source>
        <strain evidence="9">Gambia11-129</strain>
    </source>
</reference>
<dbReference type="SUPFAM" id="SSF161098">
    <property type="entry name" value="MetI-like"/>
    <property type="match status" value="1"/>
</dbReference>
<dbReference type="EMBL" id="DXHU01000008">
    <property type="protein sequence ID" value="HIV98608.1"/>
    <property type="molecule type" value="Genomic_DNA"/>
</dbReference>
<organism evidence="9 10">
    <name type="scientific">Candidatus Ornithospirochaeta avicola</name>
    <dbReference type="NCBI Taxonomy" id="2840896"/>
    <lineage>
        <taxon>Bacteria</taxon>
        <taxon>Pseudomonadati</taxon>
        <taxon>Spirochaetota</taxon>
        <taxon>Spirochaetia</taxon>
        <taxon>Spirochaetales</taxon>
        <taxon>Spirochaetaceae</taxon>
        <taxon>Spirochaetaceae incertae sedis</taxon>
        <taxon>Candidatus Ornithospirochaeta</taxon>
    </lineage>
</organism>